<keyword evidence="10" id="KW-0739">Sodium transport</keyword>
<dbReference type="PROSITE" id="PS50283">
    <property type="entry name" value="NA_SOLUT_SYMP_3"/>
    <property type="match status" value="1"/>
</dbReference>
<feature type="transmembrane region" description="Helical" evidence="12">
    <location>
        <begin position="190"/>
        <end position="207"/>
    </location>
</feature>
<comment type="similarity">
    <text evidence="2 11">Belongs to the sodium:solute symporter (SSF) (TC 2.A.21) family.</text>
</comment>
<evidence type="ECO:0000256" key="9">
    <source>
        <dbReference type="ARBA" id="ARBA00023136"/>
    </source>
</evidence>
<sequence length="325" mass="35925">MSVADTTRFGIADYVVFAIMLAISAAIGLYFACSGKKQKSTREFLMADRSMPVIPVAMSMFASFMSAISILGIPAEVYTYGTMYSWSILAYIPAVFLSSHLYIPVFYNLQLTSVYEYLELRFNRPTRMFGAFCYILQMVLYMSIVLYAPSLAVSAVTGMNTWVSVLSIGVVCTFYTALGGMKAVMWTDTLQALIMFMGMLAVLIQGFKTLGWSQVWQDAADSGRTDLFTKKAFDPNPLVRHTAWNLVIGGAIYWTGTYGTNQAQVQRALSVPSLKKAKIAYLLNLPGLLLIIACGIIAGLIIYSYFRMCDPIANGRLTASDQVNR</sequence>
<evidence type="ECO:0000256" key="11">
    <source>
        <dbReference type="RuleBase" id="RU362091"/>
    </source>
</evidence>
<reference evidence="13" key="1">
    <citation type="submission" date="2020-06" db="EMBL/GenBank/DDBJ databases">
        <title>Draft genome of Bugula neritina, a colonial animal packing powerful symbionts and potential medicines.</title>
        <authorList>
            <person name="Rayko M."/>
        </authorList>
    </citation>
    <scope>NUCLEOTIDE SEQUENCE [LARGE SCALE GENOMIC DNA]</scope>
    <source>
        <strain evidence="13">Kwan_BN1</strain>
    </source>
</reference>
<evidence type="ECO:0000256" key="7">
    <source>
        <dbReference type="ARBA" id="ARBA00023053"/>
    </source>
</evidence>
<keyword evidence="4" id="KW-1003">Cell membrane</keyword>
<evidence type="ECO:0000256" key="6">
    <source>
        <dbReference type="ARBA" id="ARBA00022989"/>
    </source>
</evidence>
<dbReference type="GO" id="GO:0006814">
    <property type="term" value="P:sodium ion transport"/>
    <property type="evidence" value="ECO:0007669"/>
    <property type="project" value="UniProtKB-KW"/>
</dbReference>
<evidence type="ECO:0000256" key="8">
    <source>
        <dbReference type="ARBA" id="ARBA00023065"/>
    </source>
</evidence>
<feature type="transmembrane region" description="Helical" evidence="12">
    <location>
        <begin position="85"/>
        <end position="107"/>
    </location>
</feature>
<name>A0A7J7KGX9_BUGNE</name>
<accession>A0A7J7KGX9</accession>
<feature type="transmembrane region" description="Helical" evidence="12">
    <location>
        <begin position="159"/>
        <end position="178"/>
    </location>
</feature>
<dbReference type="GO" id="GO:0015293">
    <property type="term" value="F:symporter activity"/>
    <property type="evidence" value="ECO:0007669"/>
    <property type="project" value="TreeGrafter"/>
</dbReference>
<feature type="transmembrane region" description="Helical" evidence="12">
    <location>
        <begin position="128"/>
        <end position="147"/>
    </location>
</feature>
<keyword evidence="6 12" id="KW-1133">Transmembrane helix</keyword>
<dbReference type="OrthoDB" id="6132759at2759"/>
<organism evidence="13 14">
    <name type="scientific">Bugula neritina</name>
    <name type="common">Brown bryozoan</name>
    <name type="synonym">Sertularia neritina</name>
    <dbReference type="NCBI Taxonomy" id="10212"/>
    <lineage>
        <taxon>Eukaryota</taxon>
        <taxon>Metazoa</taxon>
        <taxon>Spiralia</taxon>
        <taxon>Lophotrochozoa</taxon>
        <taxon>Bryozoa</taxon>
        <taxon>Gymnolaemata</taxon>
        <taxon>Cheilostomatida</taxon>
        <taxon>Flustrina</taxon>
        <taxon>Buguloidea</taxon>
        <taxon>Bugulidae</taxon>
        <taxon>Bugula</taxon>
    </lineage>
</organism>
<keyword evidence="3" id="KW-0813">Transport</keyword>
<protein>
    <recommendedName>
        <fullName evidence="15">SLC5A6</fullName>
    </recommendedName>
</protein>
<feature type="transmembrane region" description="Helical" evidence="12">
    <location>
        <begin position="279"/>
        <end position="306"/>
    </location>
</feature>
<dbReference type="PANTHER" id="PTHR42985">
    <property type="entry name" value="SODIUM-COUPLED MONOCARBOXYLATE TRANSPORTER"/>
    <property type="match status" value="1"/>
</dbReference>
<evidence type="ECO:0000256" key="2">
    <source>
        <dbReference type="ARBA" id="ARBA00006434"/>
    </source>
</evidence>
<keyword evidence="5 12" id="KW-0812">Transmembrane</keyword>
<dbReference type="Pfam" id="PF00474">
    <property type="entry name" value="SSF"/>
    <property type="match status" value="1"/>
</dbReference>
<dbReference type="AlphaFoldDB" id="A0A7J7KGX9"/>
<evidence type="ECO:0000313" key="13">
    <source>
        <dbReference type="EMBL" id="KAF6036746.1"/>
    </source>
</evidence>
<dbReference type="EMBL" id="VXIV02000680">
    <property type="protein sequence ID" value="KAF6036746.1"/>
    <property type="molecule type" value="Genomic_DNA"/>
</dbReference>
<evidence type="ECO:0000256" key="5">
    <source>
        <dbReference type="ARBA" id="ARBA00022692"/>
    </source>
</evidence>
<dbReference type="PANTHER" id="PTHR42985:SF2">
    <property type="entry name" value="SODIUM-DEPENDENT MULTIVITAMIN TRANSPORTER"/>
    <property type="match status" value="1"/>
</dbReference>
<keyword evidence="7" id="KW-0915">Sodium</keyword>
<evidence type="ECO:0000313" key="14">
    <source>
        <dbReference type="Proteomes" id="UP000593567"/>
    </source>
</evidence>
<evidence type="ECO:0000256" key="12">
    <source>
        <dbReference type="SAM" id="Phobius"/>
    </source>
</evidence>
<evidence type="ECO:0000256" key="10">
    <source>
        <dbReference type="ARBA" id="ARBA00023201"/>
    </source>
</evidence>
<dbReference type="InterPro" id="IPR038377">
    <property type="entry name" value="Na/Glc_symporter_sf"/>
</dbReference>
<keyword evidence="8" id="KW-0406">Ion transport</keyword>
<dbReference type="InterPro" id="IPR001734">
    <property type="entry name" value="Na/solute_symporter"/>
</dbReference>
<evidence type="ECO:0000256" key="4">
    <source>
        <dbReference type="ARBA" id="ARBA00022475"/>
    </source>
</evidence>
<keyword evidence="14" id="KW-1185">Reference proteome</keyword>
<evidence type="ECO:0008006" key="15">
    <source>
        <dbReference type="Google" id="ProtNLM"/>
    </source>
</evidence>
<evidence type="ECO:0000256" key="3">
    <source>
        <dbReference type="ARBA" id="ARBA00022448"/>
    </source>
</evidence>
<dbReference type="Gene3D" id="1.20.1730.10">
    <property type="entry name" value="Sodium/glucose cotransporter"/>
    <property type="match status" value="1"/>
</dbReference>
<dbReference type="NCBIfam" id="TIGR00813">
    <property type="entry name" value="sss"/>
    <property type="match status" value="1"/>
</dbReference>
<comment type="subcellular location">
    <subcellularLocation>
        <location evidence="1">Cell membrane</location>
        <topology evidence="1">Multi-pass membrane protein</topology>
    </subcellularLocation>
</comment>
<gene>
    <name evidence="13" type="ORF">EB796_004936</name>
</gene>
<proteinExistence type="inferred from homology"/>
<dbReference type="InterPro" id="IPR051163">
    <property type="entry name" value="Sodium:Solute_Symporter_SSF"/>
</dbReference>
<keyword evidence="9 12" id="KW-0472">Membrane</keyword>
<feature type="transmembrane region" description="Helical" evidence="12">
    <location>
        <begin position="12"/>
        <end position="32"/>
    </location>
</feature>
<comment type="caution">
    <text evidence="13">The sequence shown here is derived from an EMBL/GenBank/DDBJ whole genome shotgun (WGS) entry which is preliminary data.</text>
</comment>
<feature type="transmembrane region" description="Helical" evidence="12">
    <location>
        <begin position="53"/>
        <end position="73"/>
    </location>
</feature>
<dbReference type="GO" id="GO:0005886">
    <property type="term" value="C:plasma membrane"/>
    <property type="evidence" value="ECO:0007669"/>
    <property type="project" value="UniProtKB-SubCell"/>
</dbReference>
<dbReference type="Proteomes" id="UP000593567">
    <property type="component" value="Unassembled WGS sequence"/>
</dbReference>
<evidence type="ECO:0000256" key="1">
    <source>
        <dbReference type="ARBA" id="ARBA00004651"/>
    </source>
</evidence>